<evidence type="ECO:0000256" key="9">
    <source>
        <dbReference type="SAM" id="Coils"/>
    </source>
</evidence>
<protein>
    <submittedName>
        <fullName evidence="12">SGO1 protein</fullName>
    </submittedName>
</protein>
<gene>
    <name evidence="12" type="primary">Sgo1_1</name>
    <name evidence="12" type="ORF">ACRARU_R04192</name>
</gene>
<keyword evidence="6 9" id="KW-0175">Coiled coil</keyword>
<dbReference type="Pfam" id="PF07557">
    <property type="entry name" value="Shugoshin_C"/>
    <property type="match status" value="1"/>
</dbReference>
<feature type="compositionally biased region" description="Basic and acidic residues" evidence="10">
    <location>
        <begin position="311"/>
        <end position="329"/>
    </location>
</feature>
<evidence type="ECO:0000313" key="13">
    <source>
        <dbReference type="Proteomes" id="UP000549775"/>
    </source>
</evidence>
<dbReference type="PANTHER" id="PTHR21577:SF3">
    <property type="entry name" value="SHUGOSHIN 1-RELATED"/>
    <property type="match status" value="1"/>
</dbReference>
<dbReference type="OrthoDB" id="9901374at2759"/>
<dbReference type="GO" id="GO:0005634">
    <property type="term" value="C:nucleus"/>
    <property type="evidence" value="ECO:0007669"/>
    <property type="project" value="InterPro"/>
</dbReference>
<dbReference type="InterPro" id="IPR038889">
    <property type="entry name" value="Shugoshin1/2"/>
</dbReference>
<feature type="region of interest" description="Disordered" evidence="10">
    <location>
        <begin position="1"/>
        <end position="32"/>
    </location>
</feature>
<dbReference type="AlphaFoldDB" id="A0A7K7PJV1"/>
<feature type="compositionally biased region" description="Basic and acidic residues" evidence="10">
    <location>
        <begin position="454"/>
        <end position="476"/>
    </location>
</feature>
<dbReference type="GO" id="GO:0051301">
    <property type="term" value="P:cell division"/>
    <property type="evidence" value="ECO:0007669"/>
    <property type="project" value="UniProtKB-KW"/>
</dbReference>
<keyword evidence="13" id="KW-1185">Reference proteome</keyword>
<keyword evidence="3" id="KW-0158">Chromosome</keyword>
<comment type="caution">
    <text evidence="12">The sequence shown here is derived from an EMBL/GenBank/DDBJ whole genome shotgun (WGS) entry which is preliminary data.</text>
</comment>
<evidence type="ECO:0000256" key="5">
    <source>
        <dbReference type="ARBA" id="ARBA00022829"/>
    </source>
</evidence>
<sequence length="580" mass="65380">MAEHSRKSFKDSLSDIKQRMREKRTQKWSRLGKTTQFSTAKAKKATNNSNKMKILQANNRDLALSLQEQKLKLREAEATILQLRKDYHMLKAQMFDLQRNHKFQQEPGNVESRLSVLNEIISKVSQNLLDSVTLLGPAKNLCSIDTVRPLRCVLEDGPVLPSGMESGGDRNSLSKIIVESDSDISFTKIIPSEGQPSDFHLNNKEPELENVSSSEKLGFGSLLPKSVSTRRRFSKMGNLDIVCTDVLEHLEAPDSVKELSEQKEIRLEESLENCATGNTNAAIPHLNESKVNSELVLRQKNSETTQFKLKRNSDPKQPECKSRENPQRGKEKRPKGKQEWPLPSQQRSGKLGKEASKEKLNFLGGISDAYDFHLEESVHLTPFRQNKVDNSCTEVEEEEDSAETNTIESSSTAGDSDDSLYEPYKGKSKKRQSSVNENPTSPIHPRPRSKRCLAQREQKLCHEEETKNNKSSDKSIRQPSEPSRGHLCDVTNTAAVLPSTGDAEIVPEGEGLQSPKRKRRSCSVTVSYKEPSIVGKLRRGDPFTDTKFLCSPIFKQKKDAKRCSHKKDSMKKYNEKLVSC</sequence>
<feature type="coiled-coil region" evidence="9">
    <location>
        <begin position="59"/>
        <end position="93"/>
    </location>
</feature>
<feature type="non-terminal residue" evidence="12">
    <location>
        <position position="1"/>
    </location>
</feature>
<dbReference type="GO" id="GO:0045132">
    <property type="term" value="P:meiotic chromosome segregation"/>
    <property type="evidence" value="ECO:0007669"/>
    <property type="project" value="InterPro"/>
</dbReference>
<feature type="domain" description="Shugoshin C-terminal" evidence="11">
    <location>
        <begin position="517"/>
        <end position="539"/>
    </location>
</feature>
<comment type="subcellular location">
    <subcellularLocation>
        <location evidence="1">Chromosome</location>
        <location evidence="1">Centromere</location>
    </subcellularLocation>
</comment>
<dbReference type="Proteomes" id="UP000549775">
    <property type="component" value="Unassembled WGS sequence"/>
</dbReference>
<evidence type="ECO:0000313" key="12">
    <source>
        <dbReference type="EMBL" id="NWZ67725.1"/>
    </source>
</evidence>
<comment type="similarity">
    <text evidence="2">Belongs to the shugoshin family.</text>
</comment>
<reference evidence="12 13" key="1">
    <citation type="submission" date="2019-09" db="EMBL/GenBank/DDBJ databases">
        <title>Bird 10,000 Genomes (B10K) Project - Family phase.</title>
        <authorList>
            <person name="Zhang G."/>
        </authorList>
    </citation>
    <scope>NUCLEOTIDE SEQUENCE [LARGE SCALE GENOMIC DNA]</scope>
    <source>
        <strain evidence="12">OUT-0054</strain>
        <tissue evidence="12">Blood</tissue>
    </source>
</reference>
<keyword evidence="7" id="KW-0131">Cell cycle</keyword>
<dbReference type="EMBL" id="VZST01001071">
    <property type="protein sequence ID" value="NWZ67725.1"/>
    <property type="molecule type" value="Genomic_DNA"/>
</dbReference>
<keyword evidence="5" id="KW-0159">Chromosome partition</keyword>
<evidence type="ECO:0000256" key="8">
    <source>
        <dbReference type="ARBA" id="ARBA00023328"/>
    </source>
</evidence>
<name>A0A7K7PJV1_ACRAR</name>
<organism evidence="12 13">
    <name type="scientific">Acrocephalus arundinaceus</name>
    <name type="common">Great reed-warbler</name>
    <dbReference type="NCBI Taxonomy" id="39621"/>
    <lineage>
        <taxon>Eukaryota</taxon>
        <taxon>Metazoa</taxon>
        <taxon>Chordata</taxon>
        <taxon>Craniata</taxon>
        <taxon>Vertebrata</taxon>
        <taxon>Euteleostomi</taxon>
        <taxon>Archelosauria</taxon>
        <taxon>Archosauria</taxon>
        <taxon>Dinosauria</taxon>
        <taxon>Saurischia</taxon>
        <taxon>Theropoda</taxon>
        <taxon>Coelurosauria</taxon>
        <taxon>Aves</taxon>
        <taxon>Neognathae</taxon>
        <taxon>Neoaves</taxon>
        <taxon>Telluraves</taxon>
        <taxon>Australaves</taxon>
        <taxon>Passeriformes</taxon>
        <taxon>Sylvioidea</taxon>
        <taxon>Sylviidae</taxon>
        <taxon>Acrocephalinae</taxon>
        <taxon>Acrocephalus</taxon>
    </lineage>
</organism>
<dbReference type="GO" id="GO:0000775">
    <property type="term" value="C:chromosome, centromeric region"/>
    <property type="evidence" value="ECO:0007669"/>
    <property type="project" value="UniProtKB-SubCell"/>
</dbReference>
<keyword evidence="4" id="KW-0132">Cell division</keyword>
<dbReference type="InterPro" id="IPR011515">
    <property type="entry name" value="Shugoshin_C"/>
</dbReference>
<evidence type="ECO:0000256" key="1">
    <source>
        <dbReference type="ARBA" id="ARBA00004584"/>
    </source>
</evidence>
<dbReference type="Gene3D" id="1.20.5.730">
    <property type="entry name" value="Single helix bin"/>
    <property type="match status" value="1"/>
</dbReference>
<evidence type="ECO:0000259" key="11">
    <source>
        <dbReference type="Pfam" id="PF07557"/>
    </source>
</evidence>
<feature type="region of interest" description="Disordered" evidence="10">
    <location>
        <begin position="301"/>
        <end position="356"/>
    </location>
</feature>
<keyword evidence="8" id="KW-0137">Centromere</keyword>
<feature type="region of interest" description="Disordered" evidence="10">
    <location>
        <begin position="379"/>
        <end position="523"/>
    </location>
</feature>
<evidence type="ECO:0000256" key="4">
    <source>
        <dbReference type="ARBA" id="ARBA00022618"/>
    </source>
</evidence>
<proteinExistence type="inferred from homology"/>
<evidence type="ECO:0000256" key="10">
    <source>
        <dbReference type="SAM" id="MobiDB-lite"/>
    </source>
</evidence>
<feature type="non-terminal residue" evidence="12">
    <location>
        <position position="580"/>
    </location>
</feature>
<evidence type="ECO:0000256" key="2">
    <source>
        <dbReference type="ARBA" id="ARBA00010845"/>
    </source>
</evidence>
<dbReference type="PANTHER" id="PTHR21577">
    <property type="entry name" value="SHUGOSHIN"/>
    <property type="match status" value="1"/>
</dbReference>
<evidence type="ECO:0000256" key="6">
    <source>
        <dbReference type="ARBA" id="ARBA00023054"/>
    </source>
</evidence>
<evidence type="ECO:0000256" key="7">
    <source>
        <dbReference type="ARBA" id="ARBA00023306"/>
    </source>
</evidence>
<feature type="compositionally biased region" description="Basic and acidic residues" evidence="10">
    <location>
        <begin position="1"/>
        <end position="25"/>
    </location>
</feature>
<evidence type="ECO:0000256" key="3">
    <source>
        <dbReference type="ARBA" id="ARBA00022454"/>
    </source>
</evidence>
<accession>A0A7K7PJV1</accession>